<organism evidence="3">
    <name type="scientific">Soboliphyme baturini</name>
    <dbReference type="NCBI Taxonomy" id="241478"/>
    <lineage>
        <taxon>Eukaryota</taxon>
        <taxon>Metazoa</taxon>
        <taxon>Ecdysozoa</taxon>
        <taxon>Nematoda</taxon>
        <taxon>Enoplea</taxon>
        <taxon>Dorylaimia</taxon>
        <taxon>Dioctophymatida</taxon>
        <taxon>Dioctophymatoidea</taxon>
        <taxon>Soboliphymatidae</taxon>
        <taxon>Soboliphyme</taxon>
    </lineage>
</organism>
<protein>
    <submittedName>
        <fullName evidence="1 3">Uncharacterized protein</fullName>
    </submittedName>
</protein>
<dbReference type="EMBL" id="UZAM01006813">
    <property type="protein sequence ID" value="VDO94217.1"/>
    <property type="molecule type" value="Genomic_DNA"/>
</dbReference>
<evidence type="ECO:0000313" key="2">
    <source>
        <dbReference type="Proteomes" id="UP000270296"/>
    </source>
</evidence>
<accession>A0A183ICQ0</accession>
<dbReference type="WBParaSite" id="SBAD_0000145301-mRNA-1">
    <property type="protein sequence ID" value="SBAD_0000145301-mRNA-1"/>
    <property type="gene ID" value="SBAD_0000145301"/>
</dbReference>
<sequence length="154" mass="17056">MDLEEQKEAAKVGIKNKIHAFCRLGGWRLVNNWCAEWSPPPSTRPFVMIIGQRDRQRALLRLITRESRSLPKIAPPLRGPARLSAAYRIPRSTCRWSLRCPAPLLCCLPWTGGLGSVAFQTINLIVIGANGVDYASQPKDKPAPATLDRSATVI</sequence>
<dbReference type="Proteomes" id="UP000270296">
    <property type="component" value="Unassembled WGS sequence"/>
</dbReference>
<keyword evidence="2" id="KW-1185">Reference proteome</keyword>
<gene>
    <name evidence="1" type="ORF">SBAD_LOCUS1394</name>
</gene>
<reference evidence="1 2" key="2">
    <citation type="submission" date="2018-11" db="EMBL/GenBank/DDBJ databases">
        <authorList>
            <consortium name="Pathogen Informatics"/>
        </authorList>
    </citation>
    <scope>NUCLEOTIDE SEQUENCE [LARGE SCALE GENOMIC DNA]</scope>
</reference>
<evidence type="ECO:0000313" key="1">
    <source>
        <dbReference type="EMBL" id="VDO94217.1"/>
    </source>
</evidence>
<evidence type="ECO:0000313" key="3">
    <source>
        <dbReference type="WBParaSite" id="SBAD_0000145301-mRNA-1"/>
    </source>
</evidence>
<name>A0A183ICQ0_9BILA</name>
<proteinExistence type="predicted"/>
<dbReference type="AlphaFoldDB" id="A0A183ICQ0"/>
<reference evidence="3" key="1">
    <citation type="submission" date="2016-06" db="UniProtKB">
        <authorList>
            <consortium name="WormBaseParasite"/>
        </authorList>
    </citation>
    <scope>IDENTIFICATION</scope>
</reference>